<keyword evidence="4" id="KW-0812">Transmembrane</keyword>
<gene>
    <name evidence="5" type="primary">SERK3_1</name>
    <name evidence="5" type="ORF">CK203_105988</name>
</gene>
<evidence type="ECO:0000256" key="3">
    <source>
        <dbReference type="ARBA" id="ARBA00022737"/>
    </source>
</evidence>
<evidence type="ECO:0000313" key="5">
    <source>
        <dbReference type="EMBL" id="RVW37957.1"/>
    </source>
</evidence>
<dbReference type="InterPro" id="IPR001611">
    <property type="entry name" value="Leu-rich_rpt"/>
</dbReference>
<organism evidence="5 6">
    <name type="scientific">Vitis vinifera</name>
    <name type="common">Grape</name>
    <dbReference type="NCBI Taxonomy" id="29760"/>
    <lineage>
        <taxon>Eukaryota</taxon>
        <taxon>Viridiplantae</taxon>
        <taxon>Streptophyta</taxon>
        <taxon>Embryophyta</taxon>
        <taxon>Tracheophyta</taxon>
        <taxon>Spermatophyta</taxon>
        <taxon>Magnoliopsida</taxon>
        <taxon>eudicotyledons</taxon>
        <taxon>Gunneridae</taxon>
        <taxon>Pentapetalae</taxon>
        <taxon>rosids</taxon>
        <taxon>Vitales</taxon>
        <taxon>Vitaceae</taxon>
        <taxon>Viteae</taxon>
        <taxon>Vitis</taxon>
    </lineage>
</organism>
<keyword evidence="2" id="KW-0732">Signal</keyword>
<keyword evidence="3" id="KW-0677">Repeat</keyword>
<dbReference type="SUPFAM" id="SSF52058">
    <property type="entry name" value="L domain-like"/>
    <property type="match status" value="1"/>
</dbReference>
<dbReference type="FunFam" id="3.80.10.10:FF:000383">
    <property type="entry name" value="Leucine-rich repeat receptor protein kinase EMS1"/>
    <property type="match status" value="1"/>
</dbReference>
<evidence type="ECO:0000256" key="1">
    <source>
        <dbReference type="ARBA" id="ARBA00022614"/>
    </source>
</evidence>
<dbReference type="Gene3D" id="3.80.10.10">
    <property type="entry name" value="Ribonuclease Inhibitor"/>
    <property type="match status" value="1"/>
</dbReference>
<feature type="transmembrane region" description="Helical" evidence="4">
    <location>
        <begin position="135"/>
        <end position="156"/>
    </location>
</feature>
<proteinExistence type="predicted"/>
<evidence type="ECO:0000313" key="6">
    <source>
        <dbReference type="Proteomes" id="UP000288805"/>
    </source>
</evidence>
<feature type="transmembrane region" description="Helical" evidence="4">
    <location>
        <begin position="102"/>
        <end position="123"/>
    </location>
</feature>
<keyword evidence="5" id="KW-0675">Receptor</keyword>
<evidence type="ECO:0000256" key="2">
    <source>
        <dbReference type="ARBA" id="ARBA00022729"/>
    </source>
</evidence>
<keyword evidence="1" id="KW-0433">Leucine-rich repeat</keyword>
<dbReference type="PANTHER" id="PTHR47988">
    <property type="entry name" value="SOMATIC EMBRYOGENESIS RECEPTOR KINASE 1"/>
    <property type="match status" value="1"/>
</dbReference>
<keyword evidence="5" id="KW-0418">Kinase</keyword>
<accession>A0A438DR50</accession>
<reference evidence="5 6" key="1">
    <citation type="journal article" date="2018" name="PLoS Genet.">
        <title>Population sequencing reveals clonal diversity and ancestral inbreeding in the grapevine cultivar Chardonnay.</title>
        <authorList>
            <person name="Roach M.J."/>
            <person name="Johnson D.L."/>
            <person name="Bohlmann J."/>
            <person name="van Vuuren H.J."/>
            <person name="Jones S.J."/>
            <person name="Pretorius I.S."/>
            <person name="Schmidt S.A."/>
            <person name="Borneman A.R."/>
        </authorList>
    </citation>
    <scope>NUCLEOTIDE SEQUENCE [LARGE SCALE GENOMIC DNA]</scope>
    <source>
        <strain evidence="6">cv. Chardonnay</strain>
        <tissue evidence="5">Leaf</tissue>
    </source>
</reference>
<name>A0A438DR50_VITVI</name>
<sequence length="210" mass="22611">MDSGLDNQGLRGFLPNDISQLRHLQSINLSGNRIHGVIPPSLGSIAGLEILDLSYNSFNGSIPESLGLLTSLRKLSLNGNSLSGRVPSALGGRLLHRASFKCVTTSLGLQNIYLVFVVYRGYVHAVPTSPLDAKIGIALGGCVALLVLVICSICWCKRRENILRAQRISAAREAPYAKARTHFARDVQMGRFHGHDNARTAAENGPSLLS</sequence>
<keyword evidence="4" id="KW-0472">Membrane</keyword>
<dbReference type="AlphaFoldDB" id="A0A438DR50"/>
<evidence type="ECO:0000256" key="4">
    <source>
        <dbReference type="SAM" id="Phobius"/>
    </source>
</evidence>
<protein>
    <submittedName>
        <fullName evidence="5">LRR receptor kinase SERK2</fullName>
    </submittedName>
</protein>
<keyword evidence="4" id="KW-1133">Transmembrane helix</keyword>
<dbReference type="EMBL" id="QGNW01001518">
    <property type="protein sequence ID" value="RVW37957.1"/>
    <property type="molecule type" value="Genomic_DNA"/>
</dbReference>
<dbReference type="InterPro" id="IPR032675">
    <property type="entry name" value="LRR_dom_sf"/>
</dbReference>
<dbReference type="GO" id="GO:0016301">
    <property type="term" value="F:kinase activity"/>
    <property type="evidence" value="ECO:0007669"/>
    <property type="project" value="UniProtKB-KW"/>
</dbReference>
<keyword evidence="5" id="KW-0808">Transferase</keyword>
<dbReference type="Proteomes" id="UP000288805">
    <property type="component" value="Unassembled WGS sequence"/>
</dbReference>
<dbReference type="Pfam" id="PF13855">
    <property type="entry name" value="LRR_8"/>
    <property type="match status" value="1"/>
</dbReference>
<comment type="caution">
    <text evidence="5">The sequence shown here is derived from an EMBL/GenBank/DDBJ whole genome shotgun (WGS) entry which is preliminary data.</text>
</comment>